<dbReference type="PANTHER" id="PTHR44757">
    <property type="entry name" value="DIGUANYLATE CYCLASE DGCP"/>
    <property type="match status" value="1"/>
</dbReference>
<feature type="transmembrane region" description="Helical" evidence="1">
    <location>
        <begin position="188"/>
        <end position="205"/>
    </location>
</feature>
<evidence type="ECO:0000313" key="6">
    <source>
        <dbReference type="Proteomes" id="UP001139410"/>
    </source>
</evidence>
<feature type="domain" description="GGDEF" evidence="4">
    <location>
        <begin position="387"/>
        <end position="520"/>
    </location>
</feature>
<dbReference type="AlphaFoldDB" id="A0A9X1QL24"/>
<dbReference type="InterPro" id="IPR000700">
    <property type="entry name" value="PAS-assoc_C"/>
</dbReference>
<dbReference type="PROSITE" id="PS50883">
    <property type="entry name" value="EAL"/>
    <property type="match status" value="1"/>
</dbReference>
<dbReference type="Proteomes" id="UP001139410">
    <property type="component" value="Unassembled WGS sequence"/>
</dbReference>
<dbReference type="GO" id="GO:0035438">
    <property type="term" value="F:cyclic-di-GMP binding"/>
    <property type="evidence" value="ECO:0007669"/>
    <property type="project" value="InterPro"/>
</dbReference>
<feature type="transmembrane region" description="Helical" evidence="1">
    <location>
        <begin position="49"/>
        <end position="69"/>
    </location>
</feature>
<feature type="transmembrane region" description="Helical" evidence="1">
    <location>
        <begin position="145"/>
        <end position="176"/>
    </location>
</feature>
<evidence type="ECO:0000313" key="5">
    <source>
        <dbReference type="EMBL" id="MCF2514656.1"/>
    </source>
</evidence>
<reference evidence="5" key="1">
    <citation type="submission" date="2022-01" db="EMBL/GenBank/DDBJ databases">
        <authorList>
            <person name="Jo J.-H."/>
            <person name="Im W.-T."/>
        </authorList>
    </citation>
    <scope>NUCLEOTIDE SEQUENCE</scope>
    <source>
        <strain evidence="5">G124</strain>
    </source>
</reference>
<dbReference type="SUPFAM" id="SSF55785">
    <property type="entry name" value="PYP-like sensor domain (PAS domain)"/>
    <property type="match status" value="1"/>
</dbReference>
<feature type="transmembrane region" description="Helical" evidence="1">
    <location>
        <begin position="81"/>
        <end position="101"/>
    </location>
</feature>
<dbReference type="SUPFAM" id="SSF55073">
    <property type="entry name" value="Nucleotide cyclase"/>
    <property type="match status" value="1"/>
</dbReference>
<dbReference type="SMART" id="SM00052">
    <property type="entry name" value="EAL"/>
    <property type="match status" value="1"/>
</dbReference>
<dbReference type="InterPro" id="IPR013656">
    <property type="entry name" value="PAS_4"/>
</dbReference>
<dbReference type="Gene3D" id="3.30.450.20">
    <property type="entry name" value="PAS domain"/>
    <property type="match status" value="1"/>
</dbReference>
<keyword evidence="1" id="KW-0472">Membrane</keyword>
<dbReference type="Pfam" id="PF08448">
    <property type="entry name" value="PAS_4"/>
    <property type="match status" value="1"/>
</dbReference>
<protein>
    <submittedName>
        <fullName evidence="5">EAL domain-containing protein</fullName>
    </submittedName>
</protein>
<dbReference type="CDD" id="cd00130">
    <property type="entry name" value="PAS"/>
    <property type="match status" value="1"/>
</dbReference>
<dbReference type="PROSITE" id="PS50887">
    <property type="entry name" value="GGDEF"/>
    <property type="match status" value="1"/>
</dbReference>
<name>A0A9X1QL24_9SPHN</name>
<proteinExistence type="predicted"/>
<dbReference type="InterPro" id="IPR000160">
    <property type="entry name" value="GGDEF_dom"/>
</dbReference>
<evidence type="ECO:0000259" key="4">
    <source>
        <dbReference type="PROSITE" id="PS50887"/>
    </source>
</evidence>
<dbReference type="InterPro" id="IPR052155">
    <property type="entry name" value="Biofilm_reg_signaling"/>
</dbReference>
<dbReference type="SMART" id="SM00267">
    <property type="entry name" value="GGDEF"/>
    <property type="match status" value="1"/>
</dbReference>
<dbReference type="RefSeq" id="WP_235067110.1">
    <property type="nucleotide sequence ID" value="NZ_JAKFGM010000001.1"/>
</dbReference>
<dbReference type="InterPro" id="IPR009875">
    <property type="entry name" value="PilZ_domain"/>
</dbReference>
<dbReference type="InterPro" id="IPR035965">
    <property type="entry name" value="PAS-like_dom_sf"/>
</dbReference>
<keyword evidence="1" id="KW-1133">Transmembrane helix</keyword>
<feature type="domain" description="EAL" evidence="3">
    <location>
        <begin position="529"/>
        <end position="780"/>
    </location>
</feature>
<dbReference type="InterPro" id="IPR043128">
    <property type="entry name" value="Rev_trsase/Diguanyl_cyclase"/>
</dbReference>
<dbReference type="PANTHER" id="PTHR44757:SF2">
    <property type="entry name" value="BIOFILM ARCHITECTURE MAINTENANCE PROTEIN MBAA"/>
    <property type="match status" value="1"/>
</dbReference>
<keyword evidence="6" id="KW-1185">Reference proteome</keyword>
<dbReference type="SUPFAM" id="SSF141868">
    <property type="entry name" value="EAL domain-like"/>
    <property type="match status" value="1"/>
</dbReference>
<gene>
    <name evidence="5" type="ORF">LVY65_06205</name>
</gene>
<dbReference type="SUPFAM" id="SSF141371">
    <property type="entry name" value="PilZ domain-like"/>
    <property type="match status" value="1"/>
</dbReference>
<comment type="caution">
    <text evidence="5">The sequence shown here is derived from an EMBL/GenBank/DDBJ whole genome shotgun (WGS) entry which is preliminary data.</text>
</comment>
<organism evidence="5 6">
    <name type="scientific">Sphingomonas cremea</name>
    <dbReference type="NCBI Taxonomy" id="2904799"/>
    <lineage>
        <taxon>Bacteria</taxon>
        <taxon>Pseudomonadati</taxon>
        <taxon>Pseudomonadota</taxon>
        <taxon>Alphaproteobacteria</taxon>
        <taxon>Sphingomonadales</taxon>
        <taxon>Sphingomonadaceae</taxon>
        <taxon>Sphingomonas</taxon>
    </lineage>
</organism>
<dbReference type="CDD" id="cd01949">
    <property type="entry name" value="GGDEF"/>
    <property type="match status" value="1"/>
</dbReference>
<keyword evidence="1" id="KW-0812">Transmembrane</keyword>
<dbReference type="InterPro" id="IPR035919">
    <property type="entry name" value="EAL_sf"/>
</dbReference>
<dbReference type="PROSITE" id="PS50113">
    <property type="entry name" value="PAC"/>
    <property type="match status" value="1"/>
</dbReference>
<sequence length="895" mass="97198">MRRARFAVSDGDRINERASVKDALTFDLRAPETIDDENLAAQRVAMFDLAPALLGATHLVWGLACLLLHPAAAGASLSDNPLVPVVAALLFDGLAFAAIWYRDRTRVPPRILSWGLCIYIGISGALWMAYGLSLSTSSHAPGESFIALAFGAGLSAATIVSISSPPVAIVNALVAMAGATAVSRQPEVLAGITFLAFVNIAYSVAGARTVLTNARARLQLEAQARKALQFVDEFENSGRGWFWETNNLGTLSYVSQQLADDFKCNPEDLLGRQFTDLLSVDSGSPDSLREERTLGFHLSARFPFSDVIVRAASDEDIHWSLSGNPLFDGRGRFLGFRGIGTDLTEQRRSEQEISRLARFDSLTGLPNRALMRQTLDEALRNATNRRKGCSLFLIDLDRFKNVNDTLGHPIGDALLRQVADRLKLVMGDHGQVGRLGGDEFKAVLPGTVETGLLESLARTLIEQVSRPYMIEGHRVVIGASVGVAIGDPGRSCADSMIRNADLALYAAKAAGRGKHCFYEASMHSEATDRQVLENDLRQALERQEMTIAYQPIVRAASEEISGFEALVRWNHPARGPISPDKFIGLAEECGMIGKIGEFVLRSAVAEAAQWPEQVRIAVNLSPIQFNDPHICDTIAAVLADFDFKPSRLELEITEGVFLADSDATAGTFARLKSLGVRLALDDFGTGYSSLGYLKNAPFDKIKIDQSFVRGAASTTKRNGAIIRAIVTLADSLDMDTTAEGVETHDDLFLIRELGVSQVQGYIFGKPMPAEEARELANSSRVEADGFQCIREPRQRLMRRAIAAINGRTTEIRLRNISAMGALVECDQPVTPGDSLTIDIVGVGPVVGAVRWAQAGKFGVQFTEHFDLARLSVKPPKSNDVTMLRPWYVGQGKVAS</sequence>
<evidence type="ECO:0000256" key="1">
    <source>
        <dbReference type="SAM" id="Phobius"/>
    </source>
</evidence>
<dbReference type="Gene3D" id="3.30.70.270">
    <property type="match status" value="1"/>
</dbReference>
<dbReference type="InterPro" id="IPR001633">
    <property type="entry name" value="EAL_dom"/>
</dbReference>
<feature type="domain" description="PAC" evidence="2">
    <location>
        <begin position="302"/>
        <end position="355"/>
    </location>
</feature>
<dbReference type="InterPro" id="IPR000014">
    <property type="entry name" value="PAS"/>
</dbReference>
<dbReference type="Gene3D" id="3.20.20.450">
    <property type="entry name" value="EAL domain"/>
    <property type="match status" value="1"/>
</dbReference>
<evidence type="ECO:0000259" key="3">
    <source>
        <dbReference type="PROSITE" id="PS50883"/>
    </source>
</evidence>
<dbReference type="Pfam" id="PF00990">
    <property type="entry name" value="GGDEF"/>
    <property type="match status" value="1"/>
</dbReference>
<accession>A0A9X1QL24</accession>
<dbReference type="Pfam" id="PF00563">
    <property type="entry name" value="EAL"/>
    <property type="match status" value="1"/>
</dbReference>
<feature type="transmembrane region" description="Helical" evidence="1">
    <location>
        <begin position="113"/>
        <end position="133"/>
    </location>
</feature>
<evidence type="ECO:0000259" key="2">
    <source>
        <dbReference type="PROSITE" id="PS50113"/>
    </source>
</evidence>
<dbReference type="NCBIfam" id="TIGR00254">
    <property type="entry name" value="GGDEF"/>
    <property type="match status" value="1"/>
</dbReference>
<dbReference type="CDD" id="cd01948">
    <property type="entry name" value="EAL"/>
    <property type="match status" value="1"/>
</dbReference>
<dbReference type="InterPro" id="IPR029787">
    <property type="entry name" value="Nucleotide_cyclase"/>
</dbReference>
<dbReference type="Pfam" id="PF07238">
    <property type="entry name" value="PilZ"/>
    <property type="match status" value="1"/>
</dbReference>
<dbReference type="EMBL" id="JAKFGM010000001">
    <property type="protein sequence ID" value="MCF2514656.1"/>
    <property type="molecule type" value="Genomic_DNA"/>
</dbReference>